<organism evidence="1 2">
    <name type="scientific">Ollibium composti</name>
    <dbReference type="NCBI Taxonomy" id="2675109"/>
    <lineage>
        <taxon>Bacteria</taxon>
        <taxon>Pseudomonadati</taxon>
        <taxon>Pseudomonadota</taxon>
        <taxon>Alphaproteobacteria</taxon>
        <taxon>Hyphomicrobiales</taxon>
        <taxon>Phyllobacteriaceae</taxon>
        <taxon>Ollibium</taxon>
    </lineage>
</organism>
<sequence length="163" mass="17085">MAVGKTACSRRDAGPTNMDLPAYIECRADVASYNGFVLRVAGEPDFAAGLGWKAVAGENPFLQQYRLPAPIEAFGHSTDLIAFTSTGPMAVLEGVVAPELAGRLGIVPVVSTPEKFLGEKVIHEASEDSGGVTYVTRISLNVSTVEDLPGKVLAGCSYALDVK</sequence>
<protein>
    <submittedName>
        <fullName evidence="1">Uncharacterized protein</fullName>
    </submittedName>
</protein>
<comment type="caution">
    <text evidence="1">The sequence shown here is derived from an EMBL/GenBank/DDBJ whole genome shotgun (WGS) entry which is preliminary data.</text>
</comment>
<evidence type="ECO:0000313" key="1">
    <source>
        <dbReference type="EMBL" id="THF57316.1"/>
    </source>
</evidence>
<gene>
    <name evidence="1" type="ORF">E6C48_09855</name>
</gene>
<reference evidence="1 2" key="1">
    <citation type="submission" date="2019-04" db="EMBL/GenBank/DDBJ databases">
        <title>Mesorhizobium composti sp. nov., isolated from compost.</title>
        <authorList>
            <person name="Lin S.-Y."/>
            <person name="Hameed A."/>
            <person name="Hsieh Y.-T."/>
            <person name="Young C.-C."/>
        </authorList>
    </citation>
    <scope>NUCLEOTIDE SEQUENCE [LARGE SCALE GENOMIC DNA]</scope>
    <source>
        <strain evidence="1 2">CC-YTH430</strain>
    </source>
</reference>
<dbReference type="Proteomes" id="UP000306441">
    <property type="component" value="Unassembled WGS sequence"/>
</dbReference>
<name>A0ABY2Q6Q2_9HYPH</name>
<evidence type="ECO:0000313" key="2">
    <source>
        <dbReference type="Proteomes" id="UP000306441"/>
    </source>
</evidence>
<keyword evidence="2" id="KW-1185">Reference proteome</keyword>
<dbReference type="EMBL" id="SSNY01000005">
    <property type="protein sequence ID" value="THF57316.1"/>
    <property type="molecule type" value="Genomic_DNA"/>
</dbReference>
<proteinExistence type="predicted"/>
<accession>A0ABY2Q6Q2</accession>